<accession>A0ABP5U3B6</accession>
<dbReference type="InterPro" id="IPR010618">
    <property type="entry name" value="RPF"/>
</dbReference>
<evidence type="ECO:0000313" key="5">
    <source>
        <dbReference type="EMBL" id="GAA2367758.1"/>
    </source>
</evidence>
<dbReference type="Pfam" id="PF06737">
    <property type="entry name" value="Transglycosylas"/>
    <property type="match status" value="1"/>
</dbReference>
<evidence type="ECO:0000256" key="3">
    <source>
        <dbReference type="SAM" id="MobiDB-lite"/>
    </source>
</evidence>
<feature type="domain" description="LysM" evidence="4">
    <location>
        <begin position="291"/>
        <end position="340"/>
    </location>
</feature>
<dbReference type="InterPro" id="IPR023346">
    <property type="entry name" value="Lysozyme-like_dom_sf"/>
</dbReference>
<feature type="compositionally biased region" description="Polar residues" evidence="3">
    <location>
        <begin position="147"/>
        <end position="159"/>
    </location>
</feature>
<dbReference type="Gene3D" id="1.10.530.10">
    <property type="match status" value="1"/>
</dbReference>
<dbReference type="CDD" id="cd00118">
    <property type="entry name" value="LysM"/>
    <property type="match status" value="1"/>
</dbReference>
<dbReference type="SUPFAM" id="SSF53955">
    <property type="entry name" value="Lysozyme-like"/>
    <property type="match status" value="1"/>
</dbReference>
<feature type="compositionally biased region" description="Gly residues" evidence="3">
    <location>
        <begin position="199"/>
        <end position="208"/>
    </location>
</feature>
<proteinExistence type="inferred from homology"/>
<feature type="region of interest" description="Disordered" evidence="3">
    <location>
        <begin position="128"/>
        <end position="296"/>
    </location>
</feature>
<dbReference type="Gene3D" id="3.10.350.10">
    <property type="entry name" value="LysM domain"/>
    <property type="match status" value="1"/>
</dbReference>
<dbReference type="EMBL" id="BAAASD010000046">
    <property type="protein sequence ID" value="GAA2367758.1"/>
    <property type="molecule type" value="Genomic_DNA"/>
</dbReference>
<dbReference type="Proteomes" id="UP001500253">
    <property type="component" value="Unassembled WGS sequence"/>
</dbReference>
<name>A0ABP5U3B6_9ACTN</name>
<protein>
    <submittedName>
        <fullName evidence="5">Resuscitation-promoting factor protein RpfC</fullName>
    </submittedName>
</protein>
<reference evidence="6" key="1">
    <citation type="journal article" date="2019" name="Int. J. Syst. Evol. Microbiol.">
        <title>The Global Catalogue of Microorganisms (GCM) 10K type strain sequencing project: providing services to taxonomists for standard genome sequencing and annotation.</title>
        <authorList>
            <consortium name="The Broad Institute Genomics Platform"/>
            <consortium name="The Broad Institute Genome Sequencing Center for Infectious Disease"/>
            <person name="Wu L."/>
            <person name="Ma J."/>
        </authorList>
    </citation>
    <scope>NUCLEOTIDE SEQUENCE [LARGE SCALE GENOMIC DNA]</scope>
    <source>
        <strain evidence="6">JCM 4316</strain>
    </source>
</reference>
<dbReference type="InterPro" id="IPR036779">
    <property type="entry name" value="LysM_dom_sf"/>
</dbReference>
<sequence length="343" mass="34790">MRSGNGRHRRPRQAPAIVVAAGVTGAGIAMPLFGAVGAQAAEVQTWDRVAECESGGMWSANEGNGFYGGLQITLDMWKKYGGQRYAPRPDLASRSQQIAVAQAILADRGPDAWPSCALSAGLADLGDALEVTPGSTGTPEPKESTGTDDPTTGESSDSSGRSDKAGTPDTSGESDTSDKAGASDSAPSDDESDDESGGSSAGTSGGSSAGTSGDSSAGSGGTSHQTPPPDRDAPGADEDSSSAPTGRHRGAPDAREGQSGDAADQARPSGRHASRDDADRAKTPLQPLGRADYTVRTGDNLSGIADEQKVDGGWPELYEANDSVIGADPDLIHPGQRLDLSVR</sequence>
<feature type="compositionally biased region" description="Basic and acidic residues" evidence="3">
    <location>
        <begin position="273"/>
        <end position="282"/>
    </location>
</feature>
<dbReference type="SUPFAM" id="SSF54106">
    <property type="entry name" value="LysM domain"/>
    <property type="match status" value="1"/>
</dbReference>
<dbReference type="PROSITE" id="PS51782">
    <property type="entry name" value="LYSM"/>
    <property type="match status" value="1"/>
</dbReference>
<comment type="similarity">
    <text evidence="1">Belongs to the transglycosylase family. Rpf subfamily.</text>
</comment>
<dbReference type="CDD" id="cd13925">
    <property type="entry name" value="RPF"/>
    <property type="match status" value="1"/>
</dbReference>
<dbReference type="InterPro" id="IPR018392">
    <property type="entry name" value="LysM"/>
</dbReference>
<organism evidence="5 6">
    <name type="scientific">Streptomyces cuspidosporus</name>
    <dbReference type="NCBI Taxonomy" id="66882"/>
    <lineage>
        <taxon>Bacteria</taxon>
        <taxon>Bacillati</taxon>
        <taxon>Actinomycetota</taxon>
        <taxon>Actinomycetes</taxon>
        <taxon>Kitasatosporales</taxon>
        <taxon>Streptomycetaceae</taxon>
        <taxon>Streptomyces</taxon>
    </lineage>
</organism>
<keyword evidence="2" id="KW-0378">Hydrolase</keyword>
<evidence type="ECO:0000256" key="2">
    <source>
        <dbReference type="ARBA" id="ARBA00022801"/>
    </source>
</evidence>
<keyword evidence="6" id="KW-1185">Reference proteome</keyword>
<evidence type="ECO:0000256" key="1">
    <source>
        <dbReference type="ARBA" id="ARBA00010830"/>
    </source>
</evidence>
<feature type="compositionally biased region" description="Acidic residues" evidence="3">
    <location>
        <begin position="187"/>
        <end position="196"/>
    </location>
</feature>
<evidence type="ECO:0000259" key="4">
    <source>
        <dbReference type="PROSITE" id="PS51782"/>
    </source>
</evidence>
<dbReference type="SMART" id="SM00257">
    <property type="entry name" value="LysM"/>
    <property type="match status" value="1"/>
</dbReference>
<gene>
    <name evidence="5" type="primary">rpfC</name>
    <name evidence="5" type="ORF">GCM10010246_71390</name>
</gene>
<dbReference type="Pfam" id="PF01476">
    <property type="entry name" value="LysM"/>
    <property type="match status" value="1"/>
</dbReference>
<evidence type="ECO:0000313" key="6">
    <source>
        <dbReference type="Proteomes" id="UP001500253"/>
    </source>
</evidence>
<comment type="caution">
    <text evidence="5">The sequence shown here is derived from an EMBL/GenBank/DDBJ whole genome shotgun (WGS) entry which is preliminary data.</text>
</comment>